<accession>A0A5J4S3P7</accession>
<evidence type="ECO:0008006" key="3">
    <source>
        <dbReference type="Google" id="ProtNLM"/>
    </source>
</evidence>
<protein>
    <recommendedName>
        <fullName evidence="3">Peptidoglycan O-acetyltransferase</fullName>
    </recommendedName>
</protein>
<dbReference type="EMBL" id="SNRY01000439">
    <property type="protein sequence ID" value="KAA6340724.1"/>
    <property type="molecule type" value="Genomic_DNA"/>
</dbReference>
<sequence>MLLTFFLVVVGWVIFRAENITQAWDYLCRMFSSSLFIIPDRGRLSIVYIIILLAVEWVQRDKQHALQIDNVKIFSNTIIRWAFYLFFLFVILVYAGQQAEFIYFQF</sequence>
<organism evidence="2">
    <name type="scientific">termite gut metagenome</name>
    <dbReference type="NCBI Taxonomy" id="433724"/>
    <lineage>
        <taxon>unclassified sequences</taxon>
        <taxon>metagenomes</taxon>
        <taxon>organismal metagenomes</taxon>
    </lineage>
</organism>
<feature type="transmembrane region" description="Helical" evidence="1">
    <location>
        <begin position="41"/>
        <end position="58"/>
    </location>
</feature>
<gene>
    <name evidence="2" type="ORF">EZS27_011434</name>
</gene>
<comment type="caution">
    <text evidence="2">The sequence shown here is derived from an EMBL/GenBank/DDBJ whole genome shotgun (WGS) entry which is preliminary data.</text>
</comment>
<dbReference type="AlphaFoldDB" id="A0A5J4S3P7"/>
<keyword evidence="1" id="KW-0472">Membrane</keyword>
<proteinExistence type="predicted"/>
<evidence type="ECO:0000256" key="1">
    <source>
        <dbReference type="SAM" id="Phobius"/>
    </source>
</evidence>
<evidence type="ECO:0000313" key="2">
    <source>
        <dbReference type="EMBL" id="KAA6340724.1"/>
    </source>
</evidence>
<reference evidence="2" key="1">
    <citation type="submission" date="2019-03" db="EMBL/GenBank/DDBJ databases">
        <title>Single cell metagenomics reveals metabolic interactions within the superorganism composed of flagellate Streblomastix strix and complex community of Bacteroidetes bacteria on its surface.</title>
        <authorList>
            <person name="Treitli S.C."/>
            <person name="Kolisko M."/>
            <person name="Husnik F."/>
            <person name="Keeling P."/>
            <person name="Hampl V."/>
        </authorList>
    </citation>
    <scope>NUCLEOTIDE SEQUENCE</scope>
    <source>
        <strain evidence="2">STM</strain>
    </source>
</reference>
<feature type="transmembrane region" description="Helical" evidence="1">
    <location>
        <begin position="78"/>
        <end position="96"/>
    </location>
</feature>
<name>A0A5J4S3P7_9ZZZZ</name>
<keyword evidence="1" id="KW-1133">Transmembrane helix</keyword>
<keyword evidence="1" id="KW-0812">Transmembrane</keyword>